<keyword evidence="2" id="KW-0808">Transferase</keyword>
<proteinExistence type="predicted"/>
<evidence type="ECO:0000313" key="3">
    <source>
        <dbReference type="Proteomes" id="UP000297890"/>
    </source>
</evidence>
<dbReference type="PANTHER" id="PTHR43173">
    <property type="entry name" value="ABC1 FAMILY PROTEIN"/>
    <property type="match status" value="1"/>
</dbReference>
<keyword evidence="2" id="KW-0418">Kinase</keyword>
<dbReference type="OrthoDB" id="9795390at2"/>
<evidence type="ECO:0000259" key="1">
    <source>
        <dbReference type="PROSITE" id="PS50011"/>
    </source>
</evidence>
<accession>A0A4Z0FBE2</accession>
<dbReference type="InterPro" id="IPR000719">
    <property type="entry name" value="Prot_kinase_dom"/>
</dbReference>
<gene>
    <name evidence="2" type="ORF">E4680_03300</name>
</gene>
<dbReference type="InterPro" id="IPR004147">
    <property type="entry name" value="ABC1_dom"/>
</dbReference>
<organism evidence="2 3">
    <name type="scientific">Candidatus Macondimonas diazotrophica</name>
    <dbReference type="NCBI Taxonomy" id="2305248"/>
    <lineage>
        <taxon>Bacteria</taxon>
        <taxon>Pseudomonadati</taxon>
        <taxon>Pseudomonadota</taxon>
        <taxon>Gammaproteobacteria</taxon>
        <taxon>Chromatiales</taxon>
        <taxon>Ectothiorhodospiraceae</taxon>
        <taxon>Candidatus Macondimonas</taxon>
    </lineage>
</organism>
<dbReference type="SUPFAM" id="SSF56112">
    <property type="entry name" value="Protein kinase-like (PK-like)"/>
    <property type="match status" value="1"/>
</dbReference>
<name>A0A4Z0FBE2_9GAMM</name>
<dbReference type="Pfam" id="PF03109">
    <property type="entry name" value="ABC1"/>
    <property type="match status" value="1"/>
</dbReference>
<dbReference type="Proteomes" id="UP000297890">
    <property type="component" value="Unassembled WGS sequence"/>
</dbReference>
<protein>
    <submittedName>
        <fullName evidence="2">AarF/ABC1/UbiB kinase family protein</fullName>
    </submittedName>
</protein>
<comment type="caution">
    <text evidence="2">The sequence shown here is derived from an EMBL/GenBank/DDBJ whole genome shotgun (WGS) entry which is preliminary data.</text>
</comment>
<dbReference type="InterPro" id="IPR051130">
    <property type="entry name" value="Mito_struct-func_regulator"/>
</dbReference>
<dbReference type="EMBL" id="SRIO01000003">
    <property type="protein sequence ID" value="TFZ83538.1"/>
    <property type="molecule type" value="Genomic_DNA"/>
</dbReference>
<keyword evidence="3" id="KW-1185">Reference proteome</keyword>
<dbReference type="PROSITE" id="PS50011">
    <property type="entry name" value="PROTEIN_KINASE_DOM"/>
    <property type="match status" value="1"/>
</dbReference>
<feature type="domain" description="Protein kinase" evidence="1">
    <location>
        <begin position="150"/>
        <end position="467"/>
    </location>
</feature>
<dbReference type="GO" id="GO:0004672">
    <property type="term" value="F:protein kinase activity"/>
    <property type="evidence" value="ECO:0007669"/>
    <property type="project" value="InterPro"/>
</dbReference>
<reference evidence="2 3" key="1">
    <citation type="journal article" date="2019" name="ISME J.">
        <title>Candidatus Macondimonas diazotrophica, a novel gammaproteobacterial genus dominating crude-oil-contaminated coastal sediments.</title>
        <authorList>
            <person name="Karthikeyan S."/>
            <person name="Konstantinidis K."/>
        </authorList>
    </citation>
    <scope>NUCLEOTIDE SEQUENCE [LARGE SCALE GENOMIC DNA]</scope>
    <source>
        <strain evidence="2 3">KTK01</strain>
    </source>
</reference>
<dbReference type="GO" id="GO:0005524">
    <property type="term" value="F:ATP binding"/>
    <property type="evidence" value="ECO:0007669"/>
    <property type="project" value="InterPro"/>
</dbReference>
<evidence type="ECO:0000313" key="2">
    <source>
        <dbReference type="EMBL" id="TFZ83538.1"/>
    </source>
</evidence>
<dbReference type="AlphaFoldDB" id="A0A4Z0FBE2"/>
<dbReference type="PANTHER" id="PTHR43173:SF19">
    <property type="entry name" value="AARF DOMAIN-CONTAINING PROTEIN KINASE 1"/>
    <property type="match status" value="1"/>
</dbReference>
<dbReference type="Gene3D" id="1.10.510.10">
    <property type="entry name" value="Transferase(Phosphotransferase) domain 1"/>
    <property type="match status" value="1"/>
</dbReference>
<dbReference type="CDD" id="cd05121">
    <property type="entry name" value="ABC1_ADCK3-like"/>
    <property type="match status" value="1"/>
</dbReference>
<sequence length="467" mass="54324">MYCFPSRTFPMQRTPEPSTDGSWLSFKNLGQIWRGRRRYLNAIVTVYKIDRSYRKVRARTKHLSDWKERKPYFKAAHPKNAELLYNLCKHNGATWVKLAQFMSARPDMLPREYIDALKKLQNDAKPVPFHDVVPVMEDQLGANWRDHFEWVEEDPAATASIGQVHRAKLKDGRLVAIKVQLPNVKELFYQDFGLFRMMAELLKSRVPQIDIKQMIEQLLKMTAEELDFRIEAENMRIFSQQQHHPRIRIPVLVEDLSKEKVIVTEWIEGTRLVSHLDRNNKEEARDLLSVVQDSYMQQITKFGVFQADPHPGNFMVDQDKNVWILDYGVIGRLTPKETMNYTRLMLYMLNQGKGQDETQAGENLGKLMQECGFGGIDAETVEDLSQYFIRTKRGKPEAKTRAGEIMRDMKKKGVDEVIEELMEVFQEHRIIVPDSFVGMSRVLMTVGGLMQIYRVPFNMMPGMSKAS</sequence>
<dbReference type="InterPro" id="IPR011009">
    <property type="entry name" value="Kinase-like_dom_sf"/>
</dbReference>